<feature type="compositionally biased region" description="Polar residues" evidence="1">
    <location>
        <begin position="14"/>
        <end position="23"/>
    </location>
</feature>
<feature type="compositionally biased region" description="Basic and acidic residues" evidence="1">
    <location>
        <begin position="30"/>
        <end position="39"/>
    </location>
</feature>
<proteinExistence type="predicted"/>
<feature type="region of interest" description="Disordered" evidence="1">
    <location>
        <begin position="1"/>
        <end position="66"/>
    </location>
</feature>
<dbReference type="Proteomes" id="UP000593566">
    <property type="component" value="Unassembled WGS sequence"/>
</dbReference>
<dbReference type="GeneID" id="59334565"/>
<dbReference type="EMBL" id="JACCJB010000023">
    <property type="protein sequence ID" value="KAF6218202.1"/>
    <property type="molecule type" value="Genomic_DNA"/>
</dbReference>
<evidence type="ECO:0000256" key="1">
    <source>
        <dbReference type="SAM" id="MobiDB-lite"/>
    </source>
</evidence>
<keyword evidence="3" id="KW-1185">Reference proteome</keyword>
<comment type="caution">
    <text evidence="2">The sequence shown here is derived from an EMBL/GenBank/DDBJ whole genome shotgun (WGS) entry which is preliminary data.</text>
</comment>
<evidence type="ECO:0000313" key="3">
    <source>
        <dbReference type="Proteomes" id="UP000593566"/>
    </source>
</evidence>
<sequence length="96" mass="10505">MQDSSHPQARDITEQTNPLTPTLSVEDVSDDRPNSRDDSQSPLGKELANPAQSPTTGNECDVSGSEDLSIREELNLYQMLDEPLAHDHSLTATKKS</sequence>
<reference evidence="2 3" key="1">
    <citation type="journal article" date="2020" name="Genomics">
        <title>Complete, high-quality genomes from long-read metagenomic sequencing of two wolf lichen thalli reveals enigmatic genome architecture.</title>
        <authorList>
            <person name="McKenzie S.K."/>
            <person name="Walston R.F."/>
            <person name="Allen J.L."/>
        </authorList>
    </citation>
    <scope>NUCLEOTIDE SEQUENCE [LARGE SCALE GENOMIC DNA]</scope>
    <source>
        <strain evidence="2">WasteWater1</strain>
    </source>
</reference>
<accession>A0A8H6C796</accession>
<gene>
    <name evidence="2" type="ORF">HO133_006163</name>
</gene>
<dbReference type="RefSeq" id="XP_037147637.1">
    <property type="nucleotide sequence ID" value="XM_037297063.1"/>
</dbReference>
<dbReference type="AlphaFoldDB" id="A0A8H6C796"/>
<name>A0A8H6C796_9LECA</name>
<organism evidence="2 3">
    <name type="scientific">Letharia lupina</name>
    <dbReference type="NCBI Taxonomy" id="560253"/>
    <lineage>
        <taxon>Eukaryota</taxon>
        <taxon>Fungi</taxon>
        <taxon>Dikarya</taxon>
        <taxon>Ascomycota</taxon>
        <taxon>Pezizomycotina</taxon>
        <taxon>Lecanoromycetes</taxon>
        <taxon>OSLEUM clade</taxon>
        <taxon>Lecanoromycetidae</taxon>
        <taxon>Lecanorales</taxon>
        <taxon>Lecanorineae</taxon>
        <taxon>Parmeliaceae</taxon>
        <taxon>Letharia</taxon>
    </lineage>
</organism>
<evidence type="ECO:0000313" key="2">
    <source>
        <dbReference type="EMBL" id="KAF6218202.1"/>
    </source>
</evidence>
<protein>
    <submittedName>
        <fullName evidence="2">Uncharacterized protein</fullName>
    </submittedName>
</protein>